<dbReference type="FunFam" id="3.40.309.10:FF:000003">
    <property type="entry name" value="Aldehyde dehydrogenase"/>
    <property type="match status" value="1"/>
</dbReference>
<evidence type="ECO:0000256" key="2">
    <source>
        <dbReference type="ARBA" id="ARBA00023002"/>
    </source>
</evidence>
<dbReference type="WormBase" id="SRAE_2000382000">
    <property type="protein sequence ID" value="SRP03346"/>
    <property type="gene ID" value="WBGene00264046"/>
</dbReference>
<reference evidence="9" key="2">
    <citation type="submission" date="2020-12" db="UniProtKB">
        <authorList>
            <consortium name="WormBaseParasite"/>
        </authorList>
    </citation>
    <scope>IDENTIFICATION</scope>
</reference>
<dbReference type="RefSeq" id="XP_024508369.1">
    <property type="nucleotide sequence ID" value="XM_024655059.1"/>
</dbReference>
<dbReference type="InterPro" id="IPR016163">
    <property type="entry name" value="Ald_DH_C"/>
</dbReference>
<dbReference type="FunFam" id="3.40.605.10:FF:000004">
    <property type="entry name" value="Aldehyde dehydrogenase"/>
    <property type="match status" value="1"/>
</dbReference>
<evidence type="ECO:0000313" key="8">
    <source>
        <dbReference type="Proteomes" id="UP000035682"/>
    </source>
</evidence>
<evidence type="ECO:0000256" key="5">
    <source>
        <dbReference type="PIRSR" id="PIRSR036492-1"/>
    </source>
</evidence>
<organism evidence="7">
    <name type="scientific">Strongyloides ratti</name>
    <name type="common">Parasitic roundworm</name>
    <dbReference type="NCBI Taxonomy" id="34506"/>
    <lineage>
        <taxon>Eukaryota</taxon>
        <taxon>Metazoa</taxon>
        <taxon>Ecdysozoa</taxon>
        <taxon>Nematoda</taxon>
        <taxon>Chromadorea</taxon>
        <taxon>Rhabditida</taxon>
        <taxon>Tylenchina</taxon>
        <taxon>Panagrolaimomorpha</taxon>
        <taxon>Strongyloidoidea</taxon>
        <taxon>Strongyloididae</taxon>
        <taxon>Strongyloides</taxon>
    </lineage>
</organism>
<dbReference type="EMBL" id="LN609529">
    <property type="protein sequence ID" value="CEF69169.1"/>
    <property type="molecule type" value="Genomic_DNA"/>
</dbReference>
<dbReference type="Gene3D" id="3.40.309.10">
    <property type="entry name" value="Aldehyde Dehydrogenase, Chain A, domain 2"/>
    <property type="match status" value="1"/>
</dbReference>
<dbReference type="OMA" id="PCIQGQV"/>
<dbReference type="STRING" id="34506.A0A090MZM0"/>
<keyword evidence="3" id="KW-0520">NAD</keyword>
<proteinExistence type="inferred from homology"/>
<feature type="active site" evidence="5">
    <location>
        <position position="262"/>
    </location>
</feature>
<dbReference type="PIRSF" id="PIRSF036492">
    <property type="entry name" value="ALDH"/>
    <property type="match status" value="1"/>
</dbReference>
<dbReference type="SUPFAM" id="SSF53720">
    <property type="entry name" value="ALDH-like"/>
    <property type="match status" value="1"/>
</dbReference>
<protein>
    <recommendedName>
        <fullName evidence="4">Aldehyde dehydrogenase</fullName>
    </recommendedName>
</protein>
<evidence type="ECO:0000256" key="4">
    <source>
        <dbReference type="PIRNR" id="PIRNR036492"/>
    </source>
</evidence>
<dbReference type="OrthoDB" id="440325at2759"/>
<dbReference type="InterPro" id="IPR016162">
    <property type="entry name" value="Ald_DH_N"/>
</dbReference>
<dbReference type="PANTHER" id="PTHR43570">
    <property type="entry name" value="ALDEHYDE DEHYDROGENASE"/>
    <property type="match status" value="1"/>
</dbReference>
<dbReference type="eggNOG" id="KOG2456">
    <property type="taxonomic scope" value="Eukaryota"/>
</dbReference>
<evidence type="ECO:0000313" key="7">
    <source>
        <dbReference type="EMBL" id="CEF69169.1"/>
    </source>
</evidence>
<dbReference type="CDD" id="cd07087">
    <property type="entry name" value="ALDH_F3-13-14_CALDH-like"/>
    <property type="match status" value="1"/>
</dbReference>
<evidence type="ECO:0000259" key="6">
    <source>
        <dbReference type="Pfam" id="PF00171"/>
    </source>
</evidence>
<dbReference type="WBParaSite" id="SRAE_2000382000.1">
    <property type="protein sequence ID" value="SRAE_2000382000.1"/>
    <property type="gene ID" value="WBGene00264046"/>
</dbReference>
<dbReference type="GO" id="GO:0006081">
    <property type="term" value="P:aldehyde metabolic process"/>
    <property type="evidence" value="ECO:0007669"/>
    <property type="project" value="InterPro"/>
</dbReference>
<gene>
    <name evidence="7 9 10" type="ORF">SRAE_2000382000</name>
</gene>
<sequence length="485" mass="55063">MCCKPINYSYHTFLQSELKMNFKEIVDKLRENFNDGCIESYEKRKEQLLQLRKLLVDNEKEFIEALWKDLHKSEQETLLYETQFIVEEIDQTISELKKWMASKKVSKNILQIIDGAYTKSEALGVVLIIGAWNFPVQLLLGPMIGAIAAGNAVVLKPSELAVHTSSLISKLIPSYLSPDIVSVVTGGPEETTSLLNNRFDHIFFTGSYSVGKIIYKAAAEHLTPITLELGGKCPVIIDDGVDINIVARRLAWGKLTNCGQICVAADYVLMVNKNKEQFIKVFKDSIKEFYGENIQESPDYCRIINERHFDRIIKLLNDTKGNVIIGGDSDKNNLYISPTVVDNVKEDDSLMSEELFAPILPIMDVESIDKAIEFIKKKSKPLSLYLFSNNQVNINKVLNKTSSGNVLINDLLLNMCCEHLPFGGVGNSGFGRYHGKYTFDTFSHEKAVLHRTTWFENVLFMRYPPYGDYKINWAKRISKKIKVPF</sequence>
<dbReference type="AlphaFoldDB" id="A0A090MZM0"/>
<feature type="active site" evidence="5">
    <location>
        <position position="228"/>
    </location>
</feature>
<accession>A0A090MZM0</accession>
<dbReference type="InterPro" id="IPR016160">
    <property type="entry name" value="Ald_DH_CS_CYS"/>
</dbReference>
<dbReference type="InterPro" id="IPR015590">
    <property type="entry name" value="Aldehyde_DH_dom"/>
</dbReference>
<dbReference type="PROSITE" id="PS00070">
    <property type="entry name" value="ALDEHYDE_DEHYDR_CYS"/>
    <property type="match status" value="1"/>
</dbReference>
<keyword evidence="2 4" id="KW-0560">Oxidoreductase</keyword>
<dbReference type="GO" id="GO:0005737">
    <property type="term" value="C:cytoplasm"/>
    <property type="evidence" value="ECO:0007669"/>
    <property type="project" value="TreeGrafter"/>
</dbReference>
<reference evidence="7 8" key="1">
    <citation type="submission" date="2014-09" db="EMBL/GenBank/DDBJ databases">
        <authorList>
            <person name="Martin A.A."/>
        </authorList>
    </citation>
    <scope>NUCLEOTIDE SEQUENCE</scope>
    <source>
        <strain evidence="8">ED321</strain>
        <strain evidence="7">ED321 Heterogonic</strain>
    </source>
</reference>
<dbReference type="Proteomes" id="UP000035682">
    <property type="component" value="Unplaced"/>
</dbReference>
<evidence type="ECO:0000256" key="3">
    <source>
        <dbReference type="ARBA" id="ARBA00023027"/>
    </source>
</evidence>
<dbReference type="InterPro" id="IPR016161">
    <property type="entry name" value="Ald_DH/histidinol_DH"/>
</dbReference>
<dbReference type="Gene3D" id="3.40.605.10">
    <property type="entry name" value="Aldehyde Dehydrogenase, Chain A, domain 1"/>
    <property type="match status" value="1"/>
</dbReference>
<dbReference type="GeneID" id="36381539"/>
<feature type="domain" description="Aldehyde dehydrogenase" evidence="6">
    <location>
        <begin position="21"/>
        <end position="448"/>
    </location>
</feature>
<dbReference type="InterPro" id="IPR012394">
    <property type="entry name" value="Aldehyde_DH_NAD(P)"/>
</dbReference>
<evidence type="ECO:0000256" key="1">
    <source>
        <dbReference type="ARBA" id="ARBA00009986"/>
    </source>
</evidence>
<evidence type="ECO:0000313" key="10">
    <source>
        <dbReference type="WormBase" id="SRAE_2000382000"/>
    </source>
</evidence>
<comment type="similarity">
    <text evidence="1 4">Belongs to the aldehyde dehydrogenase family.</text>
</comment>
<dbReference type="CTD" id="36381539"/>
<dbReference type="PANTHER" id="PTHR43570:SF16">
    <property type="entry name" value="ALDEHYDE DEHYDROGENASE TYPE III, ISOFORM Q"/>
    <property type="match status" value="1"/>
</dbReference>
<name>A0A090MZM0_STRRB</name>
<dbReference type="GO" id="GO:0004029">
    <property type="term" value="F:aldehyde dehydrogenase (NAD+) activity"/>
    <property type="evidence" value="ECO:0007669"/>
    <property type="project" value="TreeGrafter"/>
</dbReference>
<dbReference type="Pfam" id="PF00171">
    <property type="entry name" value="Aldedh"/>
    <property type="match status" value="1"/>
</dbReference>
<evidence type="ECO:0000313" key="9">
    <source>
        <dbReference type="WBParaSite" id="SRAE_2000382000.1"/>
    </source>
</evidence>
<keyword evidence="8" id="KW-1185">Reference proteome</keyword>